<proteinExistence type="predicted"/>
<sequence>MISSNIDEKTVTWALRTFRPLLQKLKLQEIKNKPFIEFSSKYPLFNRYHMANCVIVVKCKRFDNSDGLGAFVWQYDSATNFYALHIILNEELYTNEEMELRIKRKATGVHEFTHCVAAMLTFSRLQTPALIDLLNTRMSKTFHVLNKEDLESLFKELTMSFEEKLKTPSIFPDEHFRTGGEDFPDSYENLLRNFLLSYDLFCEDNFFNKEKLQDFNDLIKQGKRREAVQVLVSVIEPLSTAKALSQHFIQQRIVEEFLETIIKSIG</sequence>
<name>A0A975F360_9SPIR</name>
<evidence type="ECO:0000313" key="2">
    <source>
        <dbReference type="Proteomes" id="UP000671908"/>
    </source>
</evidence>
<evidence type="ECO:0000313" key="1">
    <source>
        <dbReference type="EMBL" id="QTQ13552.1"/>
    </source>
</evidence>
<dbReference type="RefSeq" id="WP_210120240.1">
    <property type="nucleotide sequence ID" value="NZ_CP054142.1"/>
</dbReference>
<dbReference type="EMBL" id="CP054142">
    <property type="protein sequence ID" value="QTQ13552.1"/>
    <property type="molecule type" value="Genomic_DNA"/>
</dbReference>
<dbReference type="AlphaFoldDB" id="A0A975F360"/>
<accession>A0A975F360</accession>
<reference evidence="1 2" key="1">
    <citation type="journal article" date="2021" name="Microbiol. Resour. Announc.">
        <title>Complete Genome Sequences of Three Human Oral Treponema parvum Isolates.</title>
        <authorList>
            <person name="Zeng H."/>
            <person name="Watt R.M."/>
        </authorList>
    </citation>
    <scope>NUCLEOTIDE SEQUENCE [LARGE SCALE GENOMIC DNA]</scope>
    <source>
        <strain evidence="1 2">ATCC 700770</strain>
    </source>
</reference>
<gene>
    <name evidence="1" type="ORF">HRQ91_03250</name>
</gene>
<dbReference type="KEGG" id="tpav:HRQ91_03250"/>
<dbReference type="Proteomes" id="UP000671908">
    <property type="component" value="Chromosome"/>
</dbReference>
<protein>
    <submittedName>
        <fullName evidence="1">Uncharacterized protein</fullName>
    </submittedName>
</protein>
<keyword evidence="2" id="KW-1185">Reference proteome</keyword>
<organism evidence="1 2">
    <name type="scientific">Treponema parvum</name>
    <dbReference type="NCBI Taxonomy" id="138851"/>
    <lineage>
        <taxon>Bacteria</taxon>
        <taxon>Pseudomonadati</taxon>
        <taxon>Spirochaetota</taxon>
        <taxon>Spirochaetia</taxon>
        <taxon>Spirochaetales</taxon>
        <taxon>Treponemataceae</taxon>
        <taxon>Treponema</taxon>
    </lineage>
</organism>